<gene>
    <name evidence="2" type="ORF">COCCADRAFT_106589</name>
</gene>
<protein>
    <submittedName>
        <fullName evidence="2">Uncharacterized protein</fullName>
    </submittedName>
</protein>
<feature type="region of interest" description="Disordered" evidence="1">
    <location>
        <begin position="1"/>
        <end position="21"/>
    </location>
</feature>
<dbReference type="KEGG" id="bze:COCCADRAFT_106589"/>
<name>W6XPW6_COCC2</name>
<dbReference type="Proteomes" id="UP000053841">
    <property type="component" value="Unassembled WGS sequence"/>
</dbReference>
<feature type="compositionally biased region" description="Basic and acidic residues" evidence="1">
    <location>
        <begin position="1"/>
        <end position="12"/>
    </location>
</feature>
<reference evidence="2 3" key="1">
    <citation type="journal article" date="2013" name="PLoS Genet.">
        <title>Comparative genome structure, secondary metabolite, and effector coding capacity across Cochliobolus pathogens.</title>
        <authorList>
            <person name="Condon B.J."/>
            <person name="Leng Y."/>
            <person name="Wu D."/>
            <person name="Bushley K.E."/>
            <person name="Ohm R.A."/>
            <person name="Otillar R."/>
            <person name="Martin J."/>
            <person name="Schackwitz W."/>
            <person name="Grimwood J."/>
            <person name="MohdZainudin N."/>
            <person name="Xue C."/>
            <person name="Wang R."/>
            <person name="Manning V.A."/>
            <person name="Dhillon B."/>
            <person name="Tu Z.J."/>
            <person name="Steffenson B.J."/>
            <person name="Salamov A."/>
            <person name="Sun H."/>
            <person name="Lowry S."/>
            <person name="LaButti K."/>
            <person name="Han J."/>
            <person name="Copeland A."/>
            <person name="Lindquist E."/>
            <person name="Barry K."/>
            <person name="Schmutz J."/>
            <person name="Baker S.E."/>
            <person name="Ciuffetti L.M."/>
            <person name="Grigoriev I.V."/>
            <person name="Zhong S."/>
            <person name="Turgeon B.G."/>
        </authorList>
    </citation>
    <scope>NUCLEOTIDE SEQUENCE [LARGE SCALE GENOMIC DNA]</scope>
    <source>
        <strain evidence="2 3">26-R-13</strain>
    </source>
</reference>
<proteinExistence type="predicted"/>
<dbReference type="EMBL" id="KI964749">
    <property type="protein sequence ID" value="EUC29407.1"/>
    <property type="molecule type" value="Genomic_DNA"/>
</dbReference>
<evidence type="ECO:0000313" key="3">
    <source>
        <dbReference type="Proteomes" id="UP000053841"/>
    </source>
</evidence>
<sequence length="74" mass="8450">PCFGRPRSEAKPPHQSMPSTPPRIAIICLWLELAEEIASQISSQFQVNGEHALSHWNALIWKEYRSLVVCSRHL</sequence>
<keyword evidence="3" id="KW-1185">Reference proteome</keyword>
<evidence type="ECO:0000313" key="2">
    <source>
        <dbReference type="EMBL" id="EUC29407.1"/>
    </source>
</evidence>
<accession>W6XPW6</accession>
<dbReference type="RefSeq" id="XP_007716280.1">
    <property type="nucleotide sequence ID" value="XM_007718090.1"/>
</dbReference>
<feature type="non-terminal residue" evidence="2">
    <location>
        <position position="1"/>
    </location>
</feature>
<dbReference type="HOGENOM" id="CLU_2694406_0_0_1"/>
<dbReference type="AlphaFoldDB" id="W6XPW6"/>
<evidence type="ECO:0000256" key="1">
    <source>
        <dbReference type="SAM" id="MobiDB-lite"/>
    </source>
</evidence>
<organism evidence="2 3">
    <name type="scientific">Cochliobolus carbonum (strain 26-R-13)</name>
    <name type="common">Maize leaf spot fungus</name>
    <name type="synonym">Bipolaris zeicola</name>
    <dbReference type="NCBI Taxonomy" id="930089"/>
    <lineage>
        <taxon>Eukaryota</taxon>
        <taxon>Fungi</taxon>
        <taxon>Dikarya</taxon>
        <taxon>Ascomycota</taxon>
        <taxon>Pezizomycotina</taxon>
        <taxon>Dothideomycetes</taxon>
        <taxon>Pleosporomycetidae</taxon>
        <taxon>Pleosporales</taxon>
        <taxon>Pleosporineae</taxon>
        <taxon>Pleosporaceae</taxon>
        <taxon>Bipolaris</taxon>
    </lineage>
</organism>
<dbReference type="GeneID" id="19143424"/>